<evidence type="ECO:0000313" key="2">
    <source>
        <dbReference type="EMBL" id="SDK11510.1"/>
    </source>
</evidence>
<dbReference type="InterPro" id="IPR036390">
    <property type="entry name" value="WH_DNA-bd_sf"/>
</dbReference>
<gene>
    <name evidence="2" type="ORF">SAMN05216226_11921</name>
</gene>
<organism evidence="2 3">
    <name type="scientific">Halovenus aranensis</name>
    <dbReference type="NCBI Taxonomy" id="890420"/>
    <lineage>
        <taxon>Archaea</taxon>
        <taxon>Methanobacteriati</taxon>
        <taxon>Methanobacteriota</taxon>
        <taxon>Stenosarchaea group</taxon>
        <taxon>Halobacteria</taxon>
        <taxon>Halobacteriales</taxon>
        <taxon>Haloarculaceae</taxon>
        <taxon>Halovenus</taxon>
    </lineage>
</organism>
<proteinExistence type="predicted"/>
<dbReference type="STRING" id="890420.SAMN05216226_11921"/>
<dbReference type="Proteomes" id="UP000198856">
    <property type="component" value="Unassembled WGS sequence"/>
</dbReference>
<dbReference type="EMBL" id="FNFC01000019">
    <property type="protein sequence ID" value="SDK11510.1"/>
    <property type="molecule type" value="Genomic_DNA"/>
</dbReference>
<evidence type="ECO:0000256" key="1">
    <source>
        <dbReference type="SAM" id="MobiDB-lite"/>
    </source>
</evidence>
<keyword evidence="3" id="KW-1185">Reference proteome</keyword>
<evidence type="ECO:0000313" key="3">
    <source>
        <dbReference type="Proteomes" id="UP000198856"/>
    </source>
</evidence>
<reference evidence="2 3" key="1">
    <citation type="submission" date="2016-10" db="EMBL/GenBank/DDBJ databases">
        <authorList>
            <person name="de Groot N.N."/>
        </authorList>
    </citation>
    <scope>NUCLEOTIDE SEQUENCE [LARGE SCALE GENOMIC DNA]</scope>
    <source>
        <strain evidence="2 3">IBRC-M10015</strain>
    </source>
</reference>
<feature type="region of interest" description="Disordered" evidence="1">
    <location>
        <begin position="1"/>
        <end position="23"/>
    </location>
</feature>
<dbReference type="SUPFAM" id="SSF46785">
    <property type="entry name" value="Winged helix' DNA-binding domain"/>
    <property type="match status" value="1"/>
</dbReference>
<sequence length="152" mass="17182">MTESTDDGWPDKYGDPRDRPHPDVLRLTVETFEEMREDTLDAVEAISEGEEQPAVVSFRTVGELRKILTERRIELLRVLMATEGAAESISALAEELDRDYRTVHDDVSLLAEYGLLFIVEDGQSKRPYLPYERIHLDVELVGGPSSEEHAPA</sequence>
<feature type="compositionally biased region" description="Basic and acidic residues" evidence="1">
    <location>
        <begin position="9"/>
        <end position="23"/>
    </location>
</feature>
<dbReference type="InterPro" id="IPR036388">
    <property type="entry name" value="WH-like_DNA-bd_sf"/>
</dbReference>
<dbReference type="AlphaFoldDB" id="A0A1G8ZBH8"/>
<dbReference type="RefSeq" id="WP_092704584.1">
    <property type="nucleotide sequence ID" value="NZ_FNFC01000019.1"/>
</dbReference>
<protein>
    <submittedName>
        <fullName evidence="2">Predicted transcriptional regulator</fullName>
    </submittedName>
</protein>
<dbReference type="Pfam" id="PF25212">
    <property type="entry name" value="HVO_A0114"/>
    <property type="match status" value="1"/>
</dbReference>
<dbReference type="OrthoDB" id="325082at2157"/>
<accession>A0A1G8ZBH8</accession>
<dbReference type="Gene3D" id="1.10.10.10">
    <property type="entry name" value="Winged helix-like DNA-binding domain superfamily/Winged helix DNA-binding domain"/>
    <property type="match status" value="1"/>
</dbReference>
<name>A0A1G8ZBH8_9EURY</name>